<evidence type="ECO:0000313" key="2">
    <source>
        <dbReference type="EMBL" id="MBK6088528.1"/>
    </source>
</evidence>
<feature type="compositionally biased region" description="Acidic residues" evidence="1">
    <location>
        <begin position="94"/>
        <end position="103"/>
    </location>
</feature>
<feature type="region of interest" description="Disordered" evidence="1">
    <location>
        <begin position="84"/>
        <end position="110"/>
    </location>
</feature>
<dbReference type="RefSeq" id="WP_201427423.1">
    <property type="nucleotide sequence ID" value="NZ_JAEQMG010000066.1"/>
</dbReference>
<organism evidence="2 3">
    <name type="scientific">Ruminococcus difficilis</name>
    <dbReference type="NCBI Taxonomy" id="2763069"/>
    <lineage>
        <taxon>Bacteria</taxon>
        <taxon>Bacillati</taxon>
        <taxon>Bacillota</taxon>
        <taxon>Clostridia</taxon>
        <taxon>Eubacteriales</taxon>
        <taxon>Oscillospiraceae</taxon>
        <taxon>Ruminococcus</taxon>
    </lineage>
</organism>
<keyword evidence="3" id="KW-1185">Reference proteome</keyword>
<sequence>MKDVYKMTVRFDLTDARERNLAEFMQTLDVKKFQSRNQFMIDALADYVDLQSITREQHEEDIRSIIREEMRACFAEANFAPQPMTNAPALTAEQQEEAEQDIMDDLKLFD</sequence>
<proteinExistence type="predicted"/>
<evidence type="ECO:0000256" key="1">
    <source>
        <dbReference type="SAM" id="MobiDB-lite"/>
    </source>
</evidence>
<comment type="caution">
    <text evidence="2">The sequence shown here is derived from an EMBL/GenBank/DDBJ whole genome shotgun (WGS) entry which is preliminary data.</text>
</comment>
<dbReference type="Proteomes" id="UP000633365">
    <property type="component" value="Unassembled WGS sequence"/>
</dbReference>
<reference evidence="2" key="1">
    <citation type="submission" date="2021-01" db="EMBL/GenBank/DDBJ databases">
        <title>Genome public.</title>
        <authorList>
            <person name="Liu C."/>
            <person name="Sun Q."/>
        </authorList>
    </citation>
    <scope>NUCLEOTIDE SEQUENCE</scope>
    <source>
        <strain evidence="2">M6</strain>
    </source>
</reference>
<name>A0A934U0T1_9FIRM</name>
<evidence type="ECO:0000313" key="3">
    <source>
        <dbReference type="Proteomes" id="UP000633365"/>
    </source>
</evidence>
<gene>
    <name evidence="2" type="ORF">JKK62_07665</name>
</gene>
<protein>
    <submittedName>
        <fullName evidence="2">Uncharacterized protein</fullName>
    </submittedName>
</protein>
<dbReference type="EMBL" id="JAEQMG010000066">
    <property type="protein sequence ID" value="MBK6088528.1"/>
    <property type="molecule type" value="Genomic_DNA"/>
</dbReference>
<accession>A0A934U0T1</accession>
<dbReference type="AlphaFoldDB" id="A0A934U0T1"/>